<dbReference type="Proteomes" id="UP001341820">
    <property type="component" value="Unassembled WGS sequence"/>
</dbReference>
<evidence type="ECO:0000313" key="1">
    <source>
        <dbReference type="EMBL" id="MED4129562.1"/>
    </source>
</evidence>
<dbReference type="RefSeq" id="WP_035395232.1">
    <property type="nucleotide sequence ID" value="NZ_CP042163.1"/>
</dbReference>
<keyword evidence="2" id="KW-1185">Reference proteome</keyword>
<protein>
    <submittedName>
        <fullName evidence="1">DUF5342 family protein</fullName>
    </submittedName>
</protein>
<dbReference type="Pfam" id="PF17277">
    <property type="entry name" value="DUF5342"/>
    <property type="match status" value="1"/>
</dbReference>
<proteinExistence type="predicted"/>
<gene>
    <name evidence="1" type="ORF">P5F74_15615</name>
</gene>
<sequence>MLVHFQYKPLYQRTQKQSWAFSFYFKGQFISGTYHFDGSITWEGAQVEKKIRDEQLKQAVHDLMLYHVYEEEHQPKHKI</sequence>
<reference evidence="1 2" key="1">
    <citation type="submission" date="2023-03" db="EMBL/GenBank/DDBJ databases">
        <title>Bacillus Genome Sequencing.</title>
        <authorList>
            <person name="Dunlap C."/>
        </authorList>
    </citation>
    <scope>NUCLEOTIDE SEQUENCE [LARGE SCALE GENOMIC DNA]</scope>
    <source>
        <strain evidence="1 2">B-4107</strain>
    </source>
</reference>
<name>A0ABU6NNI6_9BACI</name>
<accession>A0ABU6NNI6</accession>
<evidence type="ECO:0000313" key="2">
    <source>
        <dbReference type="Proteomes" id="UP001341820"/>
    </source>
</evidence>
<organism evidence="1 2">
    <name type="scientific">Shouchella miscanthi</name>
    <dbReference type="NCBI Taxonomy" id="2598861"/>
    <lineage>
        <taxon>Bacteria</taxon>
        <taxon>Bacillati</taxon>
        <taxon>Bacillota</taxon>
        <taxon>Bacilli</taxon>
        <taxon>Bacillales</taxon>
        <taxon>Bacillaceae</taxon>
        <taxon>Shouchella</taxon>
    </lineage>
</organism>
<comment type="caution">
    <text evidence="1">The sequence shown here is derived from an EMBL/GenBank/DDBJ whole genome shotgun (WGS) entry which is preliminary data.</text>
</comment>
<dbReference type="EMBL" id="JAROAS010000036">
    <property type="protein sequence ID" value="MED4129562.1"/>
    <property type="molecule type" value="Genomic_DNA"/>
</dbReference>
<dbReference type="InterPro" id="IPR017263">
    <property type="entry name" value="UCP037692"/>
</dbReference>
<dbReference type="PIRSF" id="PIRSF037692">
    <property type="entry name" value="UCP037692"/>
    <property type="match status" value="1"/>
</dbReference>